<dbReference type="OrthoDB" id="8062037at2759"/>
<comment type="subcellular location">
    <subcellularLocation>
        <location evidence="1">Membrane</location>
    </subcellularLocation>
</comment>
<dbReference type="Gene3D" id="3.50.30.30">
    <property type="match status" value="1"/>
</dbReference>
<evidence type="ECO:0000256" key="5">
    <source>
        <dbReference type="ARBA" id="ARBA00022833"/>
    </source>
</evidence>
<evidence type="ECO:0000313" key="14">
    <source>
        <dbReference type="Proteomes" id="UP000807504"/>
    </source>
</evidence>
<dbReference type="SMART" id="SM00184">
    <property type="entry name" value="RING"/>
    <property type="match status" value="1"/>
</dbReference>
<keyword evidence="7 10" id="KW-0472">Membrane</keyword>
<dbReference type="InterPro" id="IPR051834">
    <property type="entry name" value="RING_finger_E3_ligase"/>
</dbReference>
<evidence type="ECO:0000256" key="1">
    <source>
        <dbReference type="ARBA" id="ARBA00004370"/>
    </source>
</evidence>
<feature type="compositionally biased region" description="Polar residues" evidence="9">
    <location>
        <begin position="317"/>
        <end position="346"/>
    </location>
</feature>
<dbReference type="GO" id="GO:0061630">
    <property type="term" value="F:ubiquitin protein ligase activity"/>
    <property type="evidence" value="ECO:0007669"/>
    <property type="project" value="TreeGrafter"/>
</dbReference>
<gene>
    <name evidence="13" type="ORF">HNY73_010571</name>
</gene>
<evidence type="ECO:0000256" key="8">
    <source>
        <dbReference type="PROSITE-ProRule" id="PRU00175"/>
    </source>
</evidence>
<dbReference type="InterPro" id="IPR003137">
    <property type="entry name" value="PA_domain"/>
</dbReference>
<dbReference type="InterPro" id="IPR013083">
    <property type="entry name" value="Znf_RING/FYVE/PHD"/>
</dbReference>
<evidence type="ECO:0000256" key="6">
    <source>
        <dbReference type="ARBA" id="ARBA00022989"/>
    </source>
</evidence>
<dbReference type="PANTHER" id="PTHR45931">
    <property type="entry name" value="SI:CH211-59O9.10"/>
    <property type="match status" value="1"/>
</dbReference>
<evidence type="ECO:0000259" key="12">
    <source>
        <dbReference type="PROSITE" id="PS50089"/>
    </source>
</evidence>
<organism evidence="13 14">
    <name type="scientific">Argiope bruennichi</name>
    <name type="common">Wasp spider</name>
    <name type="synonym">Aranea bruennichi</name>
    <dbReference type="NCBI Taxonomy" id="94029"/>
    <lineage>
        <taxon>Eukaryota</taxon>
        <taxon>Metazoa</taxon>
        <taxon>Ecdysozoa</taxon>
        <taxon>Arthropoda</taxon>
        <taxon>Chelicerata</taxon>
        <taxon>Arachnida</taxon>
        <taxon>Araneae</taxon>
        <taxon>Araneomorphae</taxon>
        <taxon>Entelegynae</taxon>
        <taxon>Araneoidea</taxon>
        <taxon>Araneidae</taxon>
        <taxon>Argiope</taxon>
    </lineage>
</organism>
<dbReference type="Proteomes" id="UP000807504">
    <property type="component" value="Unassembled WGS sequence"/>
</dbReference>
<evidence type="ECO:0000256" key="2">
    <source>
        <dbReference type="ARBA" id="ARBA00022692"/>
    </source>
</evidence>
<comment type="caution">
    <text evidence="13">The sequence shown here is derived from an EMBL/GenBank/DDBJ whole genome shotgun (WGS) entry which is preliminary data.</text>
</comment>
<dbReference type="GO" id="GO:0006511">
    <property type="term" value="P:ubiquitin-dependent protein catabolic process"/>
    <property type="evidence" value="ECO:0007669"/>
    <property type="project" value="TreeGrafter"/>
</dbReference>
<dbReference type="Pfam" id="PF02225">
    <property type="entry name" value="PA"/>
    <property type="match status" value="1"/>
</dbReference>
<proteinExistence type="predicted"/>
<dbReference type="EMBL" id="JABXBU010000030">
    <property type="protein sequence ID" value="KAF8784967.1"/>
    <property type="molecule type" value="Genomic_DNA"/>
</dbReference>
<dbReference type="GO" id="GO:0008270">
    <property type="term" value="F:zinc ion binding"/>
    <property type="evidence" value="ECO:0007669"/>
    <property type="project" value="UniProtKB-KW"/>
</dbReference>
<keyword evidence="14" id="KW-1185">Reference proteome</keyword>
<evidence type="ECO:0000256" key="10">
    <source>
        <dbReference type="SAM" id="Phobius"/>
    </source>
</evidence>
<dbReference type="FunFam" id="3.30.40.10:FF:000388">
    <property type="entry name" value="Putative RING zinc finger domain superfamily protein"/>
    <property type="match status" value="1"/>
</dbReference>
<dbReference type="AlphaFoldDB" id="A0A8T0F1I8"/>
<protein>
    <submittedName>
        <fullName evidence="13">E3 ubiquitin-protein ligase RNF13 like protein</fullName>
    </submittedName>
</protein>
<evidence type="ECO:0000256" key="3">
    <source>
        <dbReference type="ARBA" id="ARBA00022723"/>
    </source>
</evidence>
<dbReference type="PANTHER" id="PTHR45931:SF20">
    <property type="entry name" value="RING-TYPE E3 UBIQUITIN TRANSFERASE"/>
    <property type="match status" value="1"/>
</dbReference>
<dbReference type="SUPFAM" id="SSF57850">
    <property type="entry name" value="RING/U-box"/>
    <property type="match status" value="1"/>
</dbReference>
<dbReference type="Gene3D" id="3.30.40.10">
    <property type="entry name" value="Zinc/RING finger domain, C3HC4 (zinc finger)"/>
    <property type="match status" value="1"/>
</dbReference>
<evidence type="ECO:0000313" key="13">
    <source>
        <dbReference type="EMBL" id="KAF8784967.1"/>
    </source>
</evidence>
<feature type="compositionally biased region" description="Basic and acidic residues" evidence="9">
    <location>
        <begin position="294"/>
        <end position="306"/>
    </location>
</feature>
<keyword evidence="11" id="KW-0732">Signal</keyword>
<keyword evidence="3" id="KW-0479">Metal-binding</keyword>
<accession>A0A8T0F1I8</accession>
<evidence type="ECO:0000256" key="9">
    <source>
        <dbReference type="SAM" id="MobiDB-lite"/>
    </source>
</evidence>
<dbReference type="PROSITE" id="PS50089">
    <property type="entry name" value="ZF_RING_2"/>
    <property type="match status" value="1"/>
</dbReference>
<sequence>MWNFYAIIFLTLASFGNSDILIFDGGVIVDEFADVELEFSKPVGRYGIEGVIVSANPLDACSEISKPPNSNYSENWIVLIDGSYCDYHTKVMYADLAGYSAAVIYNYRTKEEVIYDHHLDVIFNISAVTVRASSGIMIRENYLYTVDKRFRIFIYPNYMSGFTTFLLLFVIVSGIFILIVLSILVSDCAGTQSFVLKASCIYSEIVKYVQHSHSYREARLSSQHLRQLQVSTYQKGGPYETCAICLEDYKMKDKLRILPCAHGYHVKCIDPWLTKSKRICPICKQKVVVSGDLSREDAESDVESRAESTPLLRNVEPMQTTSYQTMPSPRSAQPSCSVGTMTQDISDSSRENSL</sequence>
<name>A0A8T0F1I8_ARGBR</name>
<dbReference type="GO" id="GO:0016020">
    <property type="term" value="C:membrane"/>
    <property type="evidence" value="ECO:0007669"/>
    <property type="project" value="UniProtKB-SubCell"/>
</dbReference>
<feature type="signal peptide" evidence="11">
    <location>
        <begin position="1"/>
        <end position="18"/>
    </location>
</feature>
<feature type="transmembrane region" description="Helical" evidence="10">
    <location>
        <begin position="158"/>
        <end position="185"/>
    </location>
</feature>
<evidence type="ECO:0000256" key="7">
    <source>
        <dbReference type="ARBA" id="ARBA00023136"/>
    </source>
</evidence>
<keyword evidence="4 8" id="KW-0863">Zinc-finger</keyword>
<dbReference type="InterPro" id="IPR001841">
    <property type="entry name" value="Znf_RING"/>
</dbReference>
<keyword evidence="5" id="KW-0862">Zinc</keyword>
<keyword evidence="2 10" id="KW-0812">Transmembrane</keyword>
<reference evidence="13" key="1">
    <citation type="journal article" date="2020" name="bioRxiv">
        <title>Chromosome-level reference genome of the European wasp spider Argiope bruennichi: a resource for studies on range expansion and evolutionary adaptation.</title>
        <authorList>
            <person name="Sheffer M.M."/>
            <person name="Hoppe A."/>
            <person name="Krehenwinkel H."/>
            <person name="Uhl G."/>
            <person name="Kuss A.W."/>
            <person name="Jensen L."/>
            <person name="Jensen C."/>
            <person name="Gillespie R.G."/>
            <person name="Hoff K.J."/>
            <person name="Prost S."/>
        </authorList>
    </citation>
    <scope>NUCLEOTIDE SEQUENCE</scope>
</reference>
<feature type="chain" id="PRO_5035822792" evidence="11">
    <location>
        <begin position="19"/>
        <end position="354"/>
    </location>
</feature>
<dbReference type="Pfam" id="PF13639">
    <property type="entry name" value="zf-RING_2"/>
    <property type="match status" value="1"/>
</dbReference>
<keyword evidence="6 10" id="KW-1133">Transmembrane helix</keyword>
<reference evidence="13" key="2">
    <citation type="submission" date="2020-06" db="EMBL/GenBank/DDBJ databases">
        <authorList>
            <person name="Sheffer M."/>
        </authorList>
    </citation>
    <scope>NUCLEOTIDE SEQUENCE</scope>
</reference>
<evidence type="ECO:0000256" key="11">
    <source>
        <dbReference type="SAM" id="SignalP"/>
    </source>
</evidence>
<feature type="domain" description="RING-type" evidence="12">
    <location>
        <begin position="242"/>
        <end position="284"/>
    </location>
</feature>
<feature type="region of interest" description="Disordered" evidence="9">
    <location>
        <begin position="294"/>
        <end position="354"/>
    </location>
</feature>
<dbReference type="OMA" id="ECYLIAF"/>
<dbReference type="GO" id="GO:0005634">
    <property type="term" value="C:nucleus"/>
    <property type="evidence" value="ECO:0007669"/>
    <property type="project" value="TreeGrafter"/>
</dbReference>
<evidence type="ECO:0000256" key="4">
    <source>
        <dbReference type="ARBA" id="ARBA00022771"/>
    </source>
</evidence>